<gene>
    <name evidence="1" type="ORF">LTR09_008874</name>
</gene>
<organism evidence="1 2">
    <name type="scientific">Extremus antarcticus</name>
    <dbReference type="NCBI Taxonomy" id="702011"/>
    <lineage>
        <taxon>Eukaryota</taxon>
        <taxon>Fungi</taxon>
        <taxon>Dikarya</taxon>
        <taxon>Ascomycota</taxon>
        <taxon>Pezizomycotina</taxon>
        <taxon>Dothideomycetes</taxon>
        <taxon>Dothideomycetidae</taxon>
        <taxon>Mycosphaerellales</taxon>
        <taxon>Extremaceae</taxon>
        <taxon>Extremus</taxon>
    </lineage>
</organism>
<dbReference type="PANTHER" id="PTHR42820">
    <property type="entry name" value="SHORT-CHAIN DEHYDROGENASE REDUCTASE"/>
    <property type="match status" value="1"/>
</dbReference>
<dbReference type="InterPro" id="IPR002347">
    <property type="entry name" value="SDR_fam"/>
</dbReference>
<reference evidence="1" key="1">
    <citation type="submission" date="2023-04" db="EMBL/GenBank/DDBJ databases">
        <title>Black Yeasts Isolated from many extreme environments.</title>
        <authorList>
            <person name="Coleine C."/>
            <person name="Stajich J.E."/>
            <person name="Selbmann L."/>
        </authorList>
    </citation>
    <scope>NUCLEOTIDE SEQUENCE</scope>
    <source>
        <strain evidence="1">CCFEE 5312</strain>
    </source>
</reference>
<accession>A0AAJ0DH05</accession>
<comment type="caution">
    <text evidence="1">The sequence shown here is derived from an EMBL/GenBank/DDBJ whole genome shotgun (WGS) entry which is preliminary data.</text>
</comment>
<protein>
    <submittedName>
        <fullName evidence="1">Uncharacterized protein</fullName>
    </submittedName>
</protein>
<dbReference type="PRINTS" id="PR00081">
    <property type="entry name" value="GDHRDH"/>
</dbReference>
<dbReference type="PANTHER" id="PTHR42820:SF1">
    <property type="entry name" value="SHORT-CHAIN DEHYDROGENASE_REDUCTASE FAMILY PROTEIN"/>
    <property type="match status" value="1"/>
</dbReference>
<dbReference type="Pfam" id="PF00106">
    <property type="entry name" value="adh_short"/>
    <property type="match status" value="1"/>
</dbReference>
<proteinExistence type="predicted"/>
<sequence>MDSRLKDRIAVITGGGSGLGKATALRFADSGARIVIADITSNDVEKEINKKHGNDKAIFVKCDVTSEDNISSMVKEAASWGGRVDIICNYAGTAQYHPFLESLM</sequence>
<dbReference type="InterPro" id="IPR036291">
    <property type="entry name" value="NAD(P)-bd_dom_sf"/>
</dbReference>
<keyword evidence="2" id="KW-1185">Reference proteome</keyword>
<dbReference type="EMBL" id="JAWDJX010000036">
    <property type="protein sequence ID" value="KAK3049954.1"/>
    <property type="molecule type" value="Genomic_DNA"/>
</dbReference>
<evidence type="ECO:0000313" key="2">
    <source>
        <dbReference type="Proteomes" id="UP001271007"/>
    </source>
</evidence>
<evidence type="ECO:0000313" key="1">
    <source>
        <dbReference type="EMBL" id="KAK3049954.1"/>
    </source>
</evidence>
<dbReference type="Gene3D" id="3.40.50.720">
    <property type="entry name" value="NAD(P)-binding Rossmann-like Domain"/>
    <property type="match status" value="1"/>
</dbReference>
<dbReference type="AlphaFoldDB" id="A0AAJ0DH05"/>
<dbReference type="SUPFAM" id="SSF51735">
    <property type="entry name" value="NAD(P)-binding Rossmann-fold domains"/>
    <property type="match status" value="1"/>
</dbReference>
<name>A0AAJ0DH05_9PEZI</name>
<dbReference type="CDD" id="cd05233">
    <property type="entry name" value="SDR_c"/>
    <property type="match status" value="1"/>
</dbReference>
<dbReference type="Proteomes" id="UP001271007">
    <property type="component" value="Unassembled WGS sequence"/>
</dbReference>